<protein>
    <submittedName>
        <fullName evidence="1">Uncharacterized protein</fullName>
    </submittedName>
</protein>
<reference evidence="1 2" key="1">
    <citation type="journal article" date="2016" name="Nat. Commun.">
        <title>Thousands of microbial genomes shed light on interconnected biogeochemical processes in an aquifer system.</title>
        <authorList>
            <person name="Anantharaman K."/>
            <person name="Brown C.T."/>
            <person name="Hug L.A."/>
            <person name="Sharon I."/>
            <person name="Castelle C.J."/>
            <person name="Probst A.J."/>
            <person name="Thomas B.C."/>
            <person name="Singh A."/>
            <person name="Wilkins M.J."/>
            <person name="Karaoz U."/>
            <person name="Brodie E.L."/>
            <person name="Williams K.H."/>
            <person name="Hubbard S.S."/>
            <person name="Banfield J.F."/>
        </authorList>
    </citation>
    <scope>NUCLEOTIDE SEQUENCE [LARGE SCALE GENOMIC DNA]</scope>
</reference>
<gene>
    <name evidence="1" type="ORF">A2863_00395</name>
</gene>
<dbReference type="EMBL" id="MGGF01000036">
    <property type="protein sequence ID" value="OGM21444.1"/>
    <property type="molecule type" value="Genomic_DNA"/>
</dbReference>
<organism evidence="1 2">
    <name type="scientific">Candidatus Woesebacteria bacterium RIFCSPHIGHO2_01_FULL_38_9b</name>
    <dbReference type="NCBI Taxonomy" id="1802493"/>
    <lineage>
        <taxon>Bacteria</taxon>
        <taxon>Candidatus Woeseibacteriota</taxon>
    </lineage>
</organism>
<evidence type="ECO:0000313" key="2">
    <source>
        <dbReference type="Proteomes" id="UP000178750"/>
    </source>
</evidence>
<evidence type="ECO:0000313" key="1">
    <source>
        <dbReference type="EMBL" id="OGM21444.1"/>
    </source>
</evidence>
<proteinExistence type="predicted"/>
<dbReference type="AlphaFoldDB" id="A0A1F7Y2A0"/>
<comment type="caution">
    <text evidence="1">The sequence shown here is derived from an EMBL/GenBank/DDBJ whole genome shotgun (WGS) entry which is preliminary data.</text>
</comment>
<accession>A0A1F7Y2A0</accession>
<sequence length="114" mass="12622">MGLLERLGLVKKSTTKQEGSSFSQEDMRQVFLTRAGNRFFKDLDHPTQQRVSEVFAGQDEEGLKQLVEKYDAPTVEAMSLALDDVVKGVIGQESSYHGWTTGILQGRGEQSSKG</sequence>
<dbReference type="Proteomes" id="UP000178750">
    <property type="component" value="Unassembled WGS sequence"/>
</dbReference>
<name>A0A1F7Y2A0_9BACT</name>